<organism evidence="2">
    <name type="scientific">marine sediment metagenome</name>
    <dbReference type="NCBI Taxonomy" id="412755"/>
    <lineage>
        <taxon>unclassified sequences</taxon>
        <taxon>metagenomes</taxon>
        <taxon>ecological metagenomes</taxon>
    </lineage>
</organism>
<accession>X0WN69</accession>
<dbReference type="AlphaFoldDB" id="X0WN69"/>
<comment type="caution">
    <text evidence="2">The sequence shown here is derived from an EMBL/GenBank/DDBJ whole genome shotgun (WGS) entry which is preliminary data.</text>
</comment>
<gene>
    <name evidence="2" type="ORF">S01H1_59074</name>
</gene>
<evidence type="ECO:0000313" key="2">
    <source>
        <dbReference type="EMBL" id="GAG24677.1"/>
    </source>
</evidence>
<dbReference type="EMBL" id="BARS01038619">
    <property type="protein sequence ID" value="GAG24677.1"/>
    <property type="molecule type" value="Genomic_DNA"/>
</dbReference>
<evidence type="ECO:0000256" key="1">
    <source>
        <dbReference type="SAM" id="Phobius"/>
    </source>
</evidence>
<sequence length="69" mass="7713">MKTIKFILVNIILSGIIIGIICGLIVTFLVSTPIISLQNTSVRVEGEKIYFSFIYENKGENTAINTEFM</sequence>
<feature type="transmembrane region" description="Helical" evidence="1">
    <location>
        <begin position="7"/>
        <end position="30"/>
    </location>
</feature>
<proteinExistence type="predicted"/>
<keyword evidence="1" id="KW-0472">Membrane</keyword>
<protein>
    <submittedName>
        <fullName evidence="2">Uncharacterized protein</fullName>
    </submittedName>
</protein>
<name>X0WN69_9ZZZZ</name>
<keyword evidence="1" id="KW-0812">Transmembrane</keyword>
<keyword evidence="1" id="KW-1133">Transmembrane helix</keyword>
<reference evidence="2" key="1">
    <citation type="journal article" date="2014" name="Front. Microbiol.">
        <title>High frequency of phylogenetically diverse reductive dehalogenase-homologous genes in deep subseafloor sedimentary metagenomes.</title>
        <authorList>
            <person name="Kawai M."/>
            <person name="Futagami T."/>
            <person name="Toyoda A."/>
            <person name="Takaki Y."/>
            <person name="Nishi S."/>
            <person name="Hori S."/>
            <person name="Arai W."/>
            <person name="Tsubouchi T."/>
            <person name="Morono Y."/>
            <person name="Uchiyama I."/>
            <person name="Ito T."/>
            <person name="Fujiyama A."/>
            <person name="Inagaki F."/>
            <person name="Takami H."/>
        </authorList>
    </citation>
    <scope>NUCLEOTIDE SEQUENCE</scope>
    <source>
        <strain evidence="2">Expedition CK06-06</strain>
    </source>
</reference>
<feature type="non-terminal residue" evidence="2">
    <location>
        <position position="69"/>
    </location>
</feature>